<feature type="domain" description="GGDEF" evidence="5">
    <location>
        <begin position="292"/>
        <end position="422"/>
    </location>
</feature>
<evidence type="ECO:0000259" key="5">
    <source>
        <dbReference type="PROSITE" id="PS50887"/>
    </source>
</evidence>
<organism evidence="6 7">
    <name type="scientific">Ferrimonas pelagia</name>
    <dbReference type="NCBI Taxonomy" id="1177826"/>
    <lineage>
        <taxon>Bacteria</taxon>
        <taxon>Pseudomonadati</taxon>
        <taxon>Pseudomonadota</taxon>
        <taxon>Gammaproteobacteria</taxon>
        <taxon>Alteromonadales</taxon>
        <taxon>Ferrimonadaceae</taxon>
        <taxon>Ferrimonas</taxon>
    </lineage>
</organism>
<feature type="domain" description="Response regulatory" evidence="4">
    <location>
        <begin position="132"/>
        <end position="249"/>
    </location>
</feature>
<evidence type="ECO:0000259" key="4">
    <source>
        <dbReference type="PROSITE" id="PS50110"/>
    </source>
</evidence>
<gene>
    <name evidence="6" type="ORF">GCM10023333_07870</name>
</gene>
<protein>
    <recommendedName>
        <fullName evidence="1">diguanylate cyclase</fullName>
        <ecNumber evidence="1">2.7.7.65</ecNumber>
    </recommendedName>
</protein>
<dbReference type="Gene3D" id="3.30.70.270">
    <property type="match status" value="1"/>
</dbReference>
<feature type="modified residue" description="4-aspartylphosphate" evidence="3">
    <location>
        <position position="61"/>
    </location>
</feature>
<dbReference type="NCBIfam" id="TIGR00254">
    <property type="entry name" value="GGDEF"/>
    <property type="match status" value="1"/>
</dbReference>
<keyword evidence="3" id="KW-0597">Phosphoprotein</keyword>
<dbReference type="PANTHER" id="PTHR45138:SF9">
    <property type="entry name" value="DIGUANYLATE CYCLASE DGCM-RELATED"/>
    <property type="match status" value="1"/>
</dbReference>
<dbReference type="InterPro" id="IPR001789">
    <property type="entry name" value="Sig_transdc_resp-reg_receiver"/>
</dbReference>
<dbReference type="Pfam" id="PF00990">
    <property type="entry name" value="GGDEF"/>
    <property type="match status" value="1"/>
</dbReference>
<dbReference type="InterPro" id="IPR029787">
    <property type="entry name" value="Nucleotide_cyclase"/>
</dbReference>
<dbReference type="Gene3D" id="3.40.50.2300">
    <property type="match status" value="2"/>
</dbReference>
<dbReference type="EMBL" id="BAABJZ010000009">
    <property type="protein sequence ID" value="GAA4877032.1"/>
    <property type="molecule type" value="Genomic_DNA"/>
</dbReference>
<evidence type="ECO:0000256" key="1">
    <source>
        <dbReference type="ARBA" id="ARBA00012528"/>
    </source>
</evidence>
<dbReference type="Pfam" id="PF00072">
    <property type="entry name" value="Response_reg"/>
    <property type="match status" value="1"/>
</dbReference>
<keyword evidence="7" id="KW-1185">Reference proteome</keyword>
<dbReference type="EC" id="2.7.7.65" evidence="1"/>
<proteinExistence type="predicted"/>
<dbReference type="Proteomes" id="UP001499988">
    <property type="component" value="Unassembled WGS sequence"/>
</dbReference>
<dbReference type="SUPFAM" id="SSF55073">
    <property type="entry name" value="Nucleotide cyclase"/>
    <property type="match status" value="1"/>
</dbReference>
<evidence type="ECO:0000313" key="7">
    <source>
        <dbReference type="Proteomes" id="UP001499988"/>
    </source>
</evidence>
<dbReference type="InterPro" id="IPR043128">
    <property type="entry name" value="Rev_trsase/Diguanyl_cyclase"/>
</dbReference>
<reference evidence="7" key="1">
    <citation type="journal article" date="2019" name="Int. J. Syst. Evol. Microbiol.">
        <title>The Global Catalogue of Microorganisms (GCM) 10K type strain sequencing project: providing services to taxonomists for standard genome sequencing and annotation.</title>
        <authorList>
            <consortium name="The Broad Institute Genomics Platform"/>
            <consortium name="The Broad Institute Genome Sequencing Center for Infectious Disease"/>
            <person name="Wu L."/>
            <person name="Ma J."/>
        </authorList>
    </citation>
    <scope>NUCLEOTIDE SEQUENCE [LARGE SCALE GENOMIC DNA]</scope>
    <source>
        <strain evidence="7">JCM 18401</strain>
    </source>
</reference>
<evidence type="ECO:0000313" key="6">
    <source>
        <dbReference type="EMBL" id="GAA4877032.1"/>
    </source>
</evidence>
<dbReference type="InterPro" id="IPR050469">
    <property type="entry name" value="Diguanylate_Cyclase"/>
</dbReference>
<name>A0ABP9EK05_9GAMM</name>
<dbReference type="RefSeq" id="WP_345333637.1">
    <property type="nucleotide sequence ID" value="NZ_BAABJZ010000009.1"/>
</dbReference>
<sequence>MAPNMDKKRILIVEDSATVTKVLRHLILQFGHFEALFAQTLAQAQQLCLQQADALFAAVVDLTLPDAPNGEIVELTLAHQLPTIVLTGNFDPKQRAHWQGKGVVDYITKEGRYSYELALKQLQRLGNNHEHKILVVEDSRPVRKLIVAALERQHYQIFQAEHGEQALQQLAQQPDIKLMLTDYQMPHMDGFELIQQLRRTRDPTQLCIIGLSTNSDAALSAKFIKYGANDFLLKPFLHEELYCRVNQNIELIERMEAMRDAASRDYLTGLYNRRHFFAHAEAHYQSLKQQRHKVTVAVIDLDHFKQINDRHGHLIGDQVLKAMADALTTHLGRFLIARAGGEEFFLMMAGIGSEQALRLLQPLRQRLAAEPIMTDAGPITVRFSAGVSERITDKIEQQLHQADILLYQAKQGGRDQSIGDHGAVTISSG</sequence>
<dbReference type="CDD" id="cd01949">
    <property type="entry name" value="GGDEF"/>
    <property type="match status" value="1"/>
</dbReference>
<dbReference type="InterPro" id="IPR011006">
    <property type="entry name" value="CheY-like_superfamily"/>
</dbReference>
<dbReference type="PANTHER" id="PTHR45138">
    <property type="entry name" value="REGULATORY COMPONENTS OF SENSORY TRANSDUCTION SYSTEM"/>
    <property type="match status" value="1"/>
</dbReference>
<dbReference type="PROSITE" id="PS50887">
    <property type="entry name" value="GGDEF"/>
    <property type="match status" value="1"/>
</dbReference>
<comment type="catalytic activity">
    <reaction evidence="2">
        <text>2 GTP = 3',3'-c-di-GMP + 2 diphosphate</text>
        <dbReference type="Rhea" id="RHEA:24898"/>
        <dbReference type="ChEBI" id="CHEBI:33019"/>
        <dbReference type="ChEBI" id="CHEBI:37565"/>
        <dbReference type="ChEBI" id="CHEBI:58805"/>
        <dbReference type="EC" id="2.7.7.65"/>
    </reaction>
</comment>
<feature type="modified residue" description="4-aspartylphosphate" evidence="3">
    <location>
        <position position="182"/>
    </location>
</feature>
<dbReference type="InterPro" id="IPR000160">
    <property type="entry name" value="GGDEF_dom"/>
</dbReference>
<accession>A0ABP9EK05</accession>
<dbReference type="SMART" id="SM00448">
    <property type="entry name" value="REC"/>
    <property type="match status" value="2"/>
</dbReference>
<comment type="caution">
    <text evidence="6">The sequence shown here is derived from an EMBL/GenBank/DDBJ whole genome shotgun (WGS) entry which is preliminary data.</text>
</comment>
<evidence type="ECO:0000256" key="3">
    <source>
        <dbReference type="PROSITE-ProRule" id="PRU00169"/>
    </source>
</evidence>
<dbReference type="SMART" id="SM00267">
    <property type="entry name" value="GGDEF"/>
    <property type="match status" value="1"/>
</dbReference>
<evidence type="ECO:0000256" key="2">
    <source>
        <dbReference type="ARBA" id="ARBA00034247"/>
    </source>
</evidence>
<feature type="domain" description="Response regulatory" evidence="4">
    <location>
        <begin position="9"/>
        <end position="124"/>
    </location>
</feature>
<dbReference type="PROSITE" id="PS50110">
    <property type="entry name" value="RESPONSE_REGULATORY"/>
    <property type="match status" value="2"/>
</dbReference>
<dbReference type="SUPFAM" id="SSF52172">
    <property type="entry name" value="CheY-like"/>
    <property type="match status" value="2"/>
</dbReference>